<dbReference type="Pfam" id="PF01258">
    <property type="entry name" value="zf-dskA_traR"/>
    <property type="match status" value="1"/>
</dbReference>
<keyword evidence="9" id="KW-1185">Reference proteome</keyword>
<dbReference type="SUPFAM" id="SSF109635">
    <property type="entry name" value="DnaK suppressor protein DksA, alpha-hairpin domain"/>
    <property type="match status" value="1"/>
</dbReference>
<protein>
    <recommendedName>
        <fullName evidence="4">RNA polymerase-binding transcription factor DksA</fullName>
    </recommendedName>
</protein>
<evidence type="ECO:0000256" key="5">
    <source>
        <dbReference type="PROSITE-ProRule" id="PRU00510"/>
    </source>
</evidence>
<dbReference type="SUPFAM" id="SSF57716">
    <property type="entry name" value="Glucocorticoid receptor-like (DNA-binding domain)"/>
    <property type="match status" value="1"/>
</dbReference>
<dbReference type="PROSITE" id="PS51128">
    <property type="entry name" value="ZF_DKSA_2"/>
    <property type="match status" value="1"/>
</dbReference>
<dbReference type="GO" id="GO:0005737">
    <property type="term" value="C:cytoplasm"/>
    <property type="evidence" value="ECO:0007669"/>
    <property type="project" value="UniProtKB-SubCell"/>
</dbReference>
<feature type="domain" description="DnaK suppressor protein DksA N-terminal" evidence="7">
    <location>
        <begin position="25"/>
        <end position="95"/>
    </location>
</feature>
<dbReference type="HAMAP" id="MF_00926">
    <property type="entry name" value="DksA"/>
    <property type="match status" value="1"/>
</dbReference>
<organism evidence="8 9">
    <name type="scientific">Candidatus Aquarickettsia rohweri</name>
    <dbReference type="NCBI Taxonomy" id="2602574"/>
    <lineage>
        <taxon>Bacteria</taxon>
        <taxon>Pseudomonadati</taxon>
        <taxon>Pseudomonadota</taxon>
        <taxon>Alphaproteobacteria</taxon>
        <taxon>Rickettsiales</taxon>
        <taxon>Candidatus Midichloriaceae</taxon>
        <taxon>Candidatus Aquarickettsia</taxon>
    </lineage>
</organism>
<evidence type="ECO:0000256" key="4">
    <source>
        <dbReference type="HAMAP-Rule" id="MF_00926"/>
    </source>
</evidence>
<dbReference type="EMBL" id="RXFM01000005">
    <property type="protein sequence ID" value="RST71886.1"/>
    <property type="molecule type" value="Genomic_DNA"/>
</dbReference>
<comment type="subcellular location">
    <subcellularLocation>
        <location evidence="4">Cytoplasm</location>
    </subcellularLocation>
</comment>
<dbReference type="GO" id="GO:0008270">
    <property type="term" value="F:zinc ion binding"/>
    <property type="evidence" value="ECO:0007669"/>
    <property type="project" value="UniProtKB-UniRule"/>
</dbReference>
<reference evidence="9" key="1">
    <citation type="submission" date="2018-11" db="EMBL/GenBank/DDBJ databases">
        <title>Phylogenetic, genomic, and biogeographic characterization of a novel and ubiquitous marine invertebrate-associated Rickettsiales parasite, Candidatus Marinoinvertebrata rohwerii, gen. nov., sp. nov.</title>
        <authorList>
            <person name="Klinges J.G."/>
            <person name="Rosales S.M."/>
            <person name="Mcminds R."/>
            <person name="Shaver E.C."/>
            <person name="Shantz A."/>
            <person name="Peters E.C."/>
            <person name="Burkepile D.E."/>
            <person name="Silliman B.R."/>
            <person name="Vega Thurber R.L."/>
        </authorList>
    </citation>
    <scope>NUCLEOTIDE SEQUENCE [LARGE SCALE GENOMIC DNA]</scope>
    <source>
        <strain evidence="9">a_cerv_44</strain>
    </source>
</reference>
<keyword evidence="1 4" id="KW-0479">Metal-binding</keyword>
<evidence type="ECO:0000256" key="1">
    <source>
        <dbReference type="ARBA" id="ARBA00022723"/>
    </source>
</evidence>
<evidence type="ECO:0000313" key="9">
    <source>
        <dbReference type="Proteomes" id="UP000279470"/>
    </source>
</evidence>
<name>A0A3R9ZR21_9RICK</name>
<comment type="caution">
    <text evidence="8">The sequence shown here is derived from an EMBL/GenBank/DDBJ whole genome shotgun (WGS) entry which is preliminary data.</text>
</comment>
<comment type="similarity">
    <text evidence="4">Belongs to the DksA family.</text>
</comment>
<feature type="domain" description="Zinc finger DksA/TraR C4-type" evidence="6">
    <location>
        <begin position="98"/>
        <end position="133"/>
    </location>
</feature>
<sequence>MSEKIVELPEKYKPSENEEYMNDYQLEYFRRKLIAWKQSLTKESKETIDHLKSEKLNEPDTNDRASIESDVNFELRTRDRYRKLIDKINAALLRIKNGSYGFCVKSFDPIGLKRLEARPIATLSIRAQEEHERAEKIYNDE</sequence>
<dbReference type="RefSeq" id="WP_126044232.1">
    <property type="nucleotide sequence ID" value="NZ_RXFM01000005.1"/>
</dbReference>
<accession>A0A3R9ZR21</accession>
<evidence type="ECO:0000256" key="2">
    <source>
        <dbReference type="ARBA" id="ARBA00022771"/>
    </source>
</evidence>
<keyword evidence="2 4" id="KW-0863">Zinc-finger</keyword>
<dbReference type="PANTHER" id="PTHR33823:SF2">
    <property type="entry name" value="RNA POLYMERASE-BINDING TRANSCRIPTION FACTOR DKSA"/>
    <property type="match status" value="1"/>
</dbReference>
<dbReference type="OrthoDB" id="9803742at2"/>
<dbReference type="Gene3D" id="1.20.120.910">
    <property type="entry name" value="DksA, coiled-coil domain"/>
    <property type="match status" value="1"/>
</dbReference>
<comment type="caution">
    <text evidence="4">Lacks conserved residue(s) required for the propagation of feature annotation.</text>
</comment>
<dbReference type="InterPro" id="IPR000962">
    <property type="entry name" value="Znf_DskA_TraR"/>
</dbReference>
<evidence type="ECO:0000259" key="7">
    <source>
        <dbReference type="Pfam" id="PF21157"/>
    </source>
</evidence>
<dbReference type="AlphaFoldDB" id="A0A3R9ZR21"/>
<keyword evidence="4" id="KW-0963">Cytoplasm</keyword>
<feature type="zinc finger region" description="dksA C4-type" evidence="5">
    <location>
        <begin position="103"/>
        <end position="127"/>
    </location>
</feature>
<evidence type="ECO:0000313" key="8">
    <source>
        <dbReference type="EMBL" id="RST71886.1"/>
    </source>
</evidence>
<gene>
    <name evidence="4 8" type="primary">dksA</name>
    <name evidence="8" type="ORF">EIC27_00630</name>
</gene>
<dbReference type="Proteomes" id="UP000279470">
    <property type="component" value="Unassembled WGS sequence"/>
</dbReference>
<keyword evidence="3 4" id="KW-0862">Zinc</keyword>
<dbReference type="InterPro" id="IPR037187">
    <property type="entry name" value="DnaK_N"/>
</dbReference>
<dbReference type="InterPro" id="IPR048489">
    <property type="entry name" value="DksA_N"/>
</dbReference>
<dbReference type="InterPro" id="IPR012784">
    <property type="entry name" value="DksA_RNA_pol-bd"/>
</dbReference>
<proteinExistence type="inferred from homology"/>
<comment type="function">
    <text evidence="4">Transcription factor that acts by binding directly to the RNA polymerase (RNAP). Required for negative regulation of rRNA expression and positive regulation of several amino acid biosynthesis promoters.</text>
</comment>
<dbReference type="GO" id="GO:0010468">
    <property type="term" value="P:regulation of gene expression"/>
    <property type="evidence" value="ECO:0007669"/>
    <property type="project" value="UniProtKB-UniRule"/>
</dbReference>
<dbReference type="Pfam" id="PF21157">
    <property type="entry name" value="DksA_N"/>
    <property type="match status" value="1"/>
</dbReference>
<comment type="subunit">
    <text evidence="4">Interacts directly with the RNA polymerase.</text>
</comment>
<evidence type="ECO:0000256" key="3">
    <source>
        <dbReference type="ARBA" id="ARBA00022833"/>
    </source>
</evidence>
<dbReference type="PANTHER" id="PTHR33823">
    <property type="entry name" value="RNA POLYMERASE-BINDING TRANSCRIPTION FACTOR DKSA-RELATED"/>
    <property type="match status" value="1"/>
</dbReference>
<dbReference type="NCBIfam" id="TIGR02420">
    <property type="entry name" value="dksA"/>
    <property type="match status" value="1"/>
</dbReference>
<evidence type="ECO:0000259" key="6">
    <source>
        <dbReference type="Pfam" id="PF01258"/>
    </source>
</evidence>